<protein>
    <recommendedName>
        <fullName evidence="2">asparagine synthase (glutamine-hydrolyzing)</fullName>
        <ecNumber evidence="2">6.3.5.4</ecNumber>
    </recommendedName>
</protein>
<dbReference type="Gene3D" id="3.40.50.620">
    <property type="entry name" value="HUPs"/>
    <property type="match status" value="1"/>
</dbReference>
<dbReference type="AlphaFoldDB" id="A0A549ST09"/>
<evidence type="ECO:0000259" key="4">
    <source>
        <dbReference type="Pfam" id="PF00733"/>
    </source>
</evidence>
<dbReference type="InterPro" id="IPR051786">
    <property type="entry name" value="ASN_synthetase/amidase"/>
</dbReference>
<accession>A0A549ST09</accession>
<organism evidence="5 6">
    <name type="scientific">Methylosinus sporium</name>
    <dbReference type="NCBI Taxonomy" id="428"/>
    <lineage>
        <taxon>Bacteria</taxon>
        <taxon>Pseudomonadati</taxon>
        <taxon>Pseudomonadota</taxon>
        <taxon>Alphaproteobacteria</taxon>
        <taxon>Hyphomicrobiales</taxon>
        <taxon>Methylocystaceae</taxon>
        <taxon>Methylosinus</taxon>
    </lineage>
</organism>
<name>A0A549ST09_METSR</name>
<comment type="caution">
    <text evidence="5">The sequence shown here is derived from an EMBL/GenBank/DDBJ whole genome shotgun (WGS) entry which is preliminary data.</text>
</comment>
<dbReference type="EMBL" id="VJMF01000045">
    <property type="protein sequence ID" value="TRL32750.1"/>
    <property type="molecule type" value="Genomic_DNA"/>
</dbReference>
<comment type="pathway">
    <text evidence="1">Amino-acid biosynthesis; L-asparagine biosynthesis; L-asparagine from L-aspartate (L-Gln route): step 1/1.</text>
</comment>
<dbReference type="GO" id="GO:0006529">
    <property type="term" value="P:asparagine biosynthetic process"/>
    <property type="evidence" value="ECO:0007669"/>
    <property type="project" value="InterPro"/>
</dbReference>
<evidence type="ECO:0000256" key="1">
    <source>
        <dbReference type="ARBA" id="ARBA00005187"/>
    </source>
</evidence>
<dbReference type="PANTHER" id="PTHR43284">
    <property type="entry name" value="ASPARAGINE SYNTHETASE (GLUTAMINE-HYDROLYZING)"/>
    <property type="match status" value="1"/>
</dbReference>
<evidence type="ECO:0000256" key="2">
    <source>
        <dbReference type="ARBA" id="ARBA00012737"/>
    </source>
</evidence>
<dbReference type="EC" id="6.3.5.4" evidence="2"/>
<dbReference type="InterPro" id="IPR029055">
    <property type="entry name" value="Ntn_hydrolases_N"/>
</dbReference>
<evidence type="ECO:0000313" key="6">
    <source>
        <dbReference type="Proteomes" id="UP000316781"/>
    </source>
</evidence>
<evidence type="ECO:0000313" key="5">
    <source>
        <dbReference type="EMBL" id="TRL32750.1"/>
    </source>
</evidence>
<dbReference type="InterPro" id="IPR014729">
    <property type="entry name" value="Rossmann-like_a/b/a_fold"/>
</dbReference>
<feature type="domain" description="Asparagine synthetase" evidence="4">
    <location>
        <begin position="214"/>
        <end position="514"/>
    </location>
</feature>
<dbReference type="GO" id="GO:0004066">
    <property type="term" value="F:asparagine synthase (glutamine-hydrolyzing) activity"/>
    <property type="evidence" value="ECO:0007669"/>
    <property type="project" value="UniProtKB-EC"/>
</dbReference>
<dbReference type="SUPFAM" id="SSF56235">
    <property type="entry name" value="N-terminal nucleophile aminohydrolases (Ntn hydrolases)"/>
    <property type="match status" value="1"/>
</dbReference>
<comment type="catalytic activity">
    <reaction evidence="3">
        <text>L-aspartate + L-glutamine + ATP + H2O = L-asparagine + L-glutamate + AMP + diphosphate + H(+)</text>
        <dbReference type="Rhea" id="RHEA:12228"/>
        <dbReference type="ChEBI" id="CHEBI:15377"/>
        <dbReference type="ChEBI" id="CHEBI:15378"/>
        <dbReference type="ChEBI" id="CHEBI:29985"/>
        <dbReference type="ChEBI" id="CHEBI:29991"/>
        <dbReference type="ChEBI" id="CHEBI:30616"/>
        <dbReference type="ChEBI" id="CHEBI:33019"/>
        <dbReference type="ChEBI" id="CHEBI:58048"/>
        <dbReference type="ChEBI" id="CHEBI:58359"/>
        <dbReference type="ChEBI" id="CHEBI:456215"/>
        <dbReference type="EC" id="6.3.5.4"/>
    </reaction>
</comment>
<dbReference type="Pfam" id="PF00733">
    <property type="entry name" value="Asn_synthase"/>
    <property type="match status" value="1"/>
</dbReference>
<reference evidence="5 6" key="1">
    <citation type="submission" date="2019-07" db="EMBL/GenBank/DDBJ databases">
        <title>Ln-dependent methylotrophs.</title>
        <authorList>
            <person name="Tani A."/>
        </authorList>
    </citation>
    <scope>NUCLEOTIDE SEQUENCE [LARGE SCALE GENOMIC DNA]</scope>
    <source>
        <strain evidence="5 6">SM89A</strain>
    </source>
</reference>
<dbReference type="PANTHER" id="PTHR43284:SF1">
    <property type="entry name" value="ASPARAGINE SYNTHETASE"/>
    <property type="match status" value="1"/>
</dbReference>
<proteinExistence type="predicted"/>
<sequence>MADIFKVPEDGNLRKATLDVTLSYGDINCIFTPAIFMPSVVLRDDKELFIIIFGDYRSKRDINSLFYATNDANEIVNNTIKSVWGPYVCFIADKSRGDTYVIPDPTGVLNIYYIAIGACIFLSQRIEHIIERTNLRPTINVKHFVQFTAFHTTTQSETAFEKIMSVPRGHMLFISREGDITTRRIWPLPYATSVRNENERIEELCSVLEMATQASIERVHRDIPVVSISGGVDSSSISSIVRRLVGHDRQISGYNFFYSDSAESDEREYAISIARELNIDLLCIDVSDKLPFSEIVLPGYPSSISHNFSLLKLNMYLDEIYGWSKNNSNGIFEGQGGDCLFWQTPSVACVRDAIATGGISLGVKALATQASLMRSSRTYIALKVIREMFSGTSTRYKLMRGWKHASITDMYCDINYVIENNPFDDDIYSSVHHEQFGRSEMIAMLLAQLDLNGDYVDGNCPMSINPFLSQPVIDYLLDVPGYECYDSTYDRILLRKAASRYTRSDVIWRKGKGTLDPQFIHGIKENGAILKDLVYSGIMIRNHIIKIGEAEMLFRRVDAGLTDASATLVSLLCAEMFAHRWGL</sequence>
<dbReference type="RefSeq" id="WP_142863178.1">
    <property type="nucleotide sequence ID" value="NZ_VJMF01000045.1"/>
</dbReference>
<dbReference type="SUPFAM" id="SSF52402">
    <property type="entry name" value="Adenine nucleotide alpha hydrolases-like"/>
    <property type="match status" value="1"/>
</dbReference>
<gene>
    <name evidence="5" type="ORF">FM996_11785</name>
</gene>
<dbReference type="InterPro" id="IPR001962">
    <property type="entry name" value="Asn_synthase"/>
</dbReference>
<dbReference type="Proteomes" id="UP000316781">
    <property type="component" value="Unassembled WGS sequence"/>
</dbReference>
<evidence type="ECO:0000256" key="3">
    <source>
        <dbReference type="ARBA" id="ARBA00048741"/>
    </source>
</evidence>